<name>J9GM80_9ZZZZ</name>
<proteinExistence type="predicted"/>
<sequence>MNCFIHFACEDLFCASNGKSSNFIAKGFASTLHFLSGFSLCIGNDAISFDLSLSLSFINNVLGTLFAISNDIGSGGTGISFNGFALFRSDCQSFLALIGSSKTIGNLLLPLFNRID</sequence>
<accession>J9GM80</accession>
<comment type="caution">
    <text evidence="1">The sequence shown here is derived from an EMBL/GenBank/DDBJ whole genome shotgun (WGS) entry which is preliminary data.</text>
</comment>
<protein>
    <submittedName>
        <fullName evidence="1">Uncharacterized protein</fullName>
    </submittedName>
</protein>
<dbReference type="EMBL" id="AMCI01003168">
    <property type="protein sequence ID" value="EJX00930.1"/>
    <property type="molecule type" value="Genomic_DNA"/>
</dbReference>
<organism evidence="1">
    <name type="scientific">gut metagenome</name>
    <dbReference type="NCBI Taxonomy" id="749906"/>
    <lineage>
        <taxon>unclassified sequences</taxon>
        <taxon>metagenomes</taxon>
        <taxon>organismal metagenomes</taxon>
    </lineage>
</organism>
<gene>
    <name evidence="1" type="ORF">EVA_10965</name>
</gene>
<dbReference type="AlphaFoldDB" id="J9GM80"/>
<evidence type="ECO:0000313" key="1">
    <source>
        <dbReference type="EMBL" id="EJX00930.1"/>
    </source>
</evidence>
<reference evidence="1" key="1">
    <citation type="journal article" date="2012" name="PLoS ONE">
        <title>Gene sets for utilization of primary and secondary nutrition supplies in the distal gut of endangered iberian lynx.</title>
        <authorList>
            <person name="Alcaide M."/>
            <person name="Messina E."/>
            <person name="Richter M."/>
            <person name="Bargiela R."/>
            <person name="Peplies J."/>
            <person name="Huws S.A."/>
            <person name="Newbold C.J."/>
            <person name="Golyshin P.N."/>
            <person name="Simon M.A."/>
            <person name="Lopez G."/>
            <person name="Yakimov M.M."/>
            <person name="Ferrer M."/>
        </authorList>
    </citation>
    <scope>NUCLEOTIDE SEQUENCE</scope>
</reference>